<accession>A0ABW2U402</accession>
<evidence type="ECO:0000256" key="3">
    <source>
        <dbReference type="SAM" id="MobiDB-lite"/>
    </source>
</evidence>
<evidence type="ECO:0000313" key="5">
    <source>
        <dbReference type="Proteomes" id="UP001596513"/>
    </source>
</evidence>
<dbReference type="RefSeq" id="WP_380201497.1">
    <property type="nucleotide sequence ID" value="NZ_JBHTEK010000001.1"/>
</dbReference>
<organism evidence="4 5">
    <name type="scientific">Hymenobacter humi</name>
    <dbReference type="NCBI Taxonomy" id="1411620"/>
    <lineage>
        <taxon>Bacteria</taxon>
        <taxon>Pseudomonadati</taxon>
        <taxon>Bacteroidota</taxon>
        <taxon>Cytophagia</taxon>
        <taxon>Cytophagales</taxon>
        <taxon>Hymenobacteraceae</taxon>
        <taxon>Hymenobacter</taxon>
    </lineage>
</organism>
<name>A0ABW2U402_9BACT</name>
<proteinExistence type="predicted"/>
<feature type="compositionally biased region" description="Basic and acidic residues" evidence="3">
    <location>
        <begin position="43"/>
        <end position="65"/>
    </location>
</feature>
<dbReference type="SUPFAM" id="SSF47384">
    <property type="entry name" value="Homodimeric domain of signal transducing histidine kinase"/>
    <property type="match status" value="1"/>
</dbReference>
<feature type="region of interest" description="Disordered" evidence="3">
    <location>
        <begin position="43"/>
        <end position="121"/>
    </location>
</feature>
<evidence type="ECO:0000256" key="1">
    <source>
        <dbReference type="ARBA" id="ARBA00000085"/>
    </source>
</evidence>
<dbReference type="Proteomes" id="UP001596513">
    <property type="component" value="Unassembled WGS sequence"/>
</dbReference>
<comment type="caution">
    <text evidence="4">The sequence shown here is derived from an EMBL/GenBank/DDBJ whole genome shotgun (WGS) entry which is preliminary data.</text>
</comment>
<protein>
    <recommendedName>
        <fullName evidence="2">histidine kinase</fullName>
        <ecNumber evidence="2">2.7.13.3</ecNumber>
    </recommendedName>
</protein>
<sequence>MQSEKMASLGELTAGIAHEIQNPLNFVNNFADVSVEMLGELREEKGRAQRDPGLEAEPARRHCPESAEDSPPRAAGGQHREGHARAQPRQHRRAPAHQHQPPGRRVPAPGLPGPARQRQKL</sequence>
<reference evidence="5" key="1">
    <citation type="journal article" date="2019" name="Int. J. Syst. Evol. Microbiol.">
        <title>The Global Catalogue of Microorganisms (GCM) 10K type strain sequencing project: providing services to taxonomists for standard genome sequencing and annotation.</title>
        <authorList>
            <consortium name="The Broad Institute Genomics Platform"/>
            <consortium name="The Broad Institute Genome Sequencing Center for Infectious Disease"/>
            <person name="Wu L."/>
            <person name="Ma J."/>
        </authorList>
    </citation>
    <scope>NUCLEOTIDE SEQUENCE [LARGE SCALE GENOMIC DNA]</scope>
    <source>
        <strain evidence="5">JCM 19635</strain>
    </source>
</reference>
<feature type="compositionally biased region" description="Basic residues" evidence="3">
    <location>
        <begin position="86"/>
        <end position="96"/>
    </location>
</feature>
<dbReference type="EMBL" id="JBHTEK010000001">
    <property type="protein sequence ID" value="MFC7667176.1"/>
    <property type="molecule type" value="Genomic_DNA"/>
</dbReference>
<dbReference type="Gene3D" id="1.10.287.130">
    <property type="match status" value="1"/>
</dbReference>
<evidence type="ECO:0000256" key="2">
    <source>
        <dbReference type="ARBA" id="ARBA00012438"/>
    </source>
</evidence>
<dbReference type="InterPro" id="IPR003661">
    <property type="entry name" value="HisK_dim/P_dom"/>
</dbReference>
<evidence type="ECO:0000313" key="4">
    <source>
        <dbReference type="EMBL" id="MFC7667176.1"/>
    </source>
</evidence>
<keyword evidence="5" id="KW-1185">Reference proteome</keyword>
<dbReference type="InterPro" id="IPR036097">
    <property type="entry name" value="HisK_dim/P_sf"/>
</dbReference>
<dbReference type="CDD" id="cd00082">
    <property type="entry name" value="HisKA"/>
    <property type="match status" value="1"/>
</dbReference>
<comment type="catalytic activity">
    <reaction evidence="1">
        <text>ATP + protein L-histidine = ADP + protein N-phospho-L-histidine.</text>
        <dbReference type="EC" id="2.7.13.3"/>
    </reaction>
</comment>
<dbReference type="EC" id="2.7.13.3" evidence="2"/>
<gene>
    <name evidence="4" type="ORF">ACFQT0_06910</name>
</gene>